<dbReference type="Proteomes" id="UP001066276">
    <property type="component" value="Chromosome 2_1"/>
</dbReference>
<comment type="caution">
    <text evidence="2">The sequence shown here is derived from an EMBL/GenBank/DDBJ whole genome shotgun (WGS) entry which is preliminary data.</text>
</comment>
<sequence>MQKTANTLPRPQKSATAITTHISKSDKIQTPTQVRHTKGPLPNVSRQEGPDITTPPTEEAHSDDSSSVQLDPDDQPGPSWASGQLVPLTQAQPTTDLPPSGNTSPHPAGPYLRTQDTSISCVSTTTGNPG</sequence>
<name>A0AAV7VUR1_PLEWA</name>
<proteinExistence type="predicted"/>
<feature type="compositionally biased region" description="Polar residues" evidence="1">
    <location>
        <begin position="87"/>
        <end position="105"/>
    </location>
</feature>
<dbReference type="EMBL" id="JANPWB010000003">
    <property type="protein sequence ID" value="KAJ1203754.1"/>
    <property type="molecule type" value="Genomic_DNA"/>
</dbReference>
<evidence type="ECO:0000313" key="3">
    <source>
        <dbReference type="Proteomes" id="UP001066276"/>
    </source>
</evidence>
<organism evidence="2 3">
    <name type="scientific">Pleurodeles waltl</name>
    <name type="common">Iberian ribbed newt</name>
    <dbReference type="NCBI Taxonomy" id="8319"/>
    <lineage>
        <taxon>Eukaryota</taxon>
        <taxon>Metazoa</taxon>
        <taxon>Chordata</taxon>
        <taxon>Craniata</taxon>
        <taxon>Vertebrata</taxon>
        <taxon>Euteleostomi</taxon>
        <taxon>Amphibia</taxon>
        <taxon>Batrachia</taxon>
        <taxon>Caudata</taxon>
        <taxon>Salamandroidea</taxon>
        <taxon>Salamandridae</taxon>
        <taxon>Pleurodelinae</taxon>
        <taxon>Pleurodeles</taxon>
    </lineage>
</organism>
<gene>
    <name evidence="2" type="ORF">NDU88_007535</name>
</gene>
<evidence type="ECO:0000256" key="1">
    <source>
        <dbReference type="SAM" id="MobiDB-lite"/>
    </source>
</evidence>
<protein>
    <submittedName>
        <fullName evidence="2">Uncharacterized protein</fullName>
    </submittedName>
</protein>
<keyword evidence="3" id="KW-1185">Reference proteome</keyword>
<accession>A0AAV7VUR1</accession>
<feature type="compositionally biased region" description="Polar residues" evidence="1">
    <location>
        <begin position="1"/>
        <end position="34"/>
    </location>
</feature>
<feature type="compositionally biased region" description="Polar residues" evidence="1">
    <location>
        <begin position="114"/>
        <end position="130"/>
    </location>
</feature>
<reference evidence="2" key="1">
    <citation type="journal article" date="2022" name="bioRxiv">
        <title>Sequencing and chromosome-scale assembly of the giantPleurodeles waltlgenome.</title>
        <authorList>
            <person name="Brown T."/>
            <person name="Elewa A."/>
            <person name="Iarovenko S."/>
            <person name="Subramanian E."/>
            <person name="Araus A.J."/>
            <person name="Petzold A."/>
            <person name="Susuki M."/>
            <person name="Suzuki K.-i.T."/>
            <person name="Hayashi T."/>
            <person name="Toyoda A."/>
            <person name="Oliveira C."/>
            <person name="Osipova E."/>
            <person name="Leigh N.D."/>
            <person name="Simon A."/>
            <person name="Yun M.H."/>
        </authorList>
    </citation>
    <scope>NUCLEOTIDE SEQUENCE</scope>
    <source>
        <strain evidence="2">20211129_DDA</strain>
        <tissue evidence="2">Liver</tissue>
    </source>
</reference>
<dbReference type="AlphaFoldDB" id="A0AAV7VUR1"/>
<evidence type="ECO:0000313" key="2">
    <source>
        <dbReference type="EMBL" id="KAJ1203754.1"/>
    </source>
</evidence>
<feature type="region of interest" description="Disordered" evidence="1">
    <location>
        <begin position="1"/>
        <end position="130"/>
    </location>
</feature>